<evidence type="ECO:0000313" key="4">
    <source>
        <dbReference type="Proteomes" id="UP000292685"/>
    </source>
</evidence>
<dbReference type="PANTHER" id="PTHR43685">
    <property type="entry name" value="GLYCOSYLTRANSFERASE"/>
    <property type="match status" value="1"/>
</dbReference>
<feature type="transmembrane region" description="Helical" evidence="2">
    <location>
        <begin position="227"/>
        <end position="248"/>
    </location>
</feature>
<feature type="transmembrane region" description="Helical" evidence="2">
    <location>
        <begin position="260"/>
        <end position="278"/>
    </location>
</feature>
<dbReference type="InterPro" id="IPR050834">
    <property type="entry name" value="Glycosyltransf_2"/>
</dbReference>
<sequence>MEALTGQSRPVDRFIGVDAASRDESADLLRAHLPADATIVSTTAHGFGHSVAAGLAAGPEPTGAPEAEWIWLIHDDSAPATDALEKLLDAVEASPSVTIAGCKQLDADRPRHLLDVGLSMSRAGERLTMIEAEELDQGQHDRRSDTFAVNSAGLLIRRDVWSALGGFDRALPGVGDDLDLCWRNRLAGHRVVVVPQARMYHVSDAVKQLTGPFAARRSQVYLRLKHAPLPLVPFIALFAVLGGLGRFLSGLVTKDPGHGVGQLGASLLAVLRPVRLIASRRSAARTRKQRRSAVASLMTRRRDVREHHRHLLAGHELESAPGEPNAASEASNPSGDDRDDFAELVTASRTSAAVSALVAVLVTAGLSLVGLRHLIGAQALTEGSMLPLSARLGDIWDNATDWWQATGSGMPGAPDPFDYVLTLIGAAGGAAPNVAVTVFVLAAMPLSALFAWLALSAVTGSRGIRLFGAVAYALAPTLQVALGSGRLGAVVVHVLAPLVALGVIRSIGGARRRGLVTLDDDDARSARRPGVAGTMSWTAAAGAGLAFALVVAAAPALLLPTILAIAVVGVAAGRRAKSLWWIPVPALAMVAGLAVSAFTNLRVLLADPGVPQAFHAAPSWQQLLGFPVNLDTSVPPAGLAALPEGVPWLVVAAVLVALPALAFTVVGALGPDRAGWTARGALAAVVLLLVGSVGSQLIATSIDSGRAVTPFTGPFVSGIVLALLLAAAVGAGRLRFGEAPGLRAQAREGRAARTWAGIAAAFAAVSVLIAGAGFLAGGAGYGAEPQLTATTPRSLPATAADRGRSASESRTLVVTQGEGGVVQTSLASGAGSTLDSVSAVAEADGYFGPVLQAERKQDDDATTVLRGTVASIVSGQAIDPRADLSALGVDYVVLTNVDSSGDYVASQIDVVPGLASVGRTDAGWLWRVDPVQAGGSEESGDFTARVRVVGSNLQTEHLVASDRARVLNQDVPAGSEGRRVVLAERAATGWSATYDGRPLRATTLGWAQAFELPAEAGRLNIQYSNPWAMPVLAVQGLVLLIALLLVLPVRARRRAALVQPRWRTSDHVSDEPDAEPDDDAEADEHLAADAEPAVPASTTKEQR</sequence>
<comment type="caution">
    <text evidence="3">The sequence shown here is derived from an EMBL/GenBank/DDBJ whole genome shotgun (WGS) entry which is preliminary data.</text>
</comment>
<dbReference type="GO" id="GO:0016740">
    <property type="term" value="F:transferase activity"/>
    <property type="evidence" value="ECO:0007669"/>
    <property type="project" value="UniProtKB-KW"/>
</dbReference>
<keyword evidence="2" id="KW-0472">Membrane</keyword>
<feature type="region of interest" description="Disordered" evidence="1">
    <location>
        <begin position="1060"/>
        <end position="1103"/>
    </location>
</feature>
<reference evidence="3 4" key="1">
    <citation type="submission" date="2019-02" db="EMBL/GenBank/DDBJ databases">
        <title>Sequencing the genomes of 1000 actinobacteria strains.</title>
        <authorList>
            <person name="Klenk H.-P."/>
        </authorList>
    </citation>
    <scope>NUCLEOTIDE SEQUENCE [LARGE SCALE GENOMIC DNA]</scope>
    <source>
        <strain evidence="3 4">DSM 17364</strain>
    </source>
</reference>
<dbReference type="Proteomes" id="UP000292685">
    <property type="component" value="Unassembled WGS sequence"/>
</dbReference>
<keyword evidence="3" id="KW-0808">Transferase</keyword>
<keyword evidence="4" id="KW-1185">Reference proteome</keyword>
<protein>
    <submittedName>
        <fullName evidence="3">GT2 family glycosyltransferase</fullName>
    </submittedName>
</protein>
<dbReference type="PANTHER" id="PTHR43685:SF3">
    <property type="entry name" value="SLR2126 PROTEIN"/>
    <property type="match status" value="1"/>
</dbReference>
<dbReference type="Pfam" id="PF13641">
    <property type="entry name" value="Glyco_tranf_2_3"/>
    <property type="match status" value="1"/>
</dbReference>
<dbReference type="EMBL" id="SHLA01000001">
    <property type="protein sequence ID" value="RZU62087.1"/>
    <property type="molecule type" value="Genomic_DNA"/>
</dbReference>
<feature type="transmembrane region" description="Helical" evidence="2">
    <location>
        <begin position="755"/>
        <end position="783"/>
    </location>
</feature>
<feature type="region of interest" description="Disordered" evidence="1">
    <location>
        <begin position="314"/>
        <end position="340"/>
    </location>
</feature>
<dbReference type="SUPFAM" id="SSF53448">
    <property type="entry name" value="Nucleotide-diphospho-sugar transferases"/>
    <property type="match status" value="1"/>
</dbReference>
<feature type="transmembrane region" description="Helical" evidence="2">
    <location>
        <begin position="556"/>
        <end position="572"/>
    </location>
</feature>
<evidence type="ECO:0000256" key="1">
    <source>
        <dbReference type="SAM" id="MobiDB-lite"/>
    </source>
</evidence>
<gene>
    <name evidence="3" type="ORF">EV380_1675</name>
</gene>
<dbReference type="InterPro" id="IPR029044">
    <property type="entry name" value="Nucleotide-diphossugar_trans"/>
</dbReference>
<name>A0A4Q8ACZ0_9MICC</name>
<dbReference type="OrthoDB" id="3734530at2"/>
<feature type="transmembrane region" description="Helical" evidence="2">
    <location>
        <begin position="1027"/>
        <end position="1047"/>
    </location>
</feature>
<evidence type="ECO:0000313" key="3">
    <source>
        <dbReference type="EMBL" id="RZU62087.1"/>
    </source>
</evidence>
<feature type="transmembrane region" description="Helical" evidence="2">
    <location>
        <begin position="648"/>
        <end position="669"/>
    </location>
</feature>
<dbReference type="Gene3D" id="3.90.550.10">
    <property type="entry name" value="Spore Coat Polysaccharide Biosynthesis Protein SpsA, Chain A"/>
    <property type="match status" value="1"/>
</dbReference>
<feature type="transmembrane region" description="Helical" evidence="2">
    <location>
        <begin position="681"/>
        <end position="699"/>
    </location>
</feature>
<dbReference type="AlphaFoldDB" id="A0A4Q8ACZ0"/>
<keyword evidence="2" id="KW-0812">Transmembrane</keyword>
<keyword evidence="2" id="KW-1133">Transmembrane helix</keyword>
<accession>A0A4Q8ACZ0</accession>
<feature type="transmembrane region" description="Helical" evidence="2">
    <location>
        <begin position="352"/>
        <end position="375"/>
    </location>
</feature>
<proteinExistence type="predicted"/>
<feature type="transmembrane region" description="Helical" evidence="2">
    <location>
        <begin position="711"/>
        <end position="734"/>
    </location>
</feature>
<feature type="transmembrane region" description="Helical" evidence="2">
    <location>
        <begin position="449"/>
        <end position="475"/>
    </location>
</feature>
<feature type="transmembrane region" description="Helical" evidence="2">
    <location>
        <begin position="529"/>
        <end position="550"/>
    </location>
</feature>
<feature type="region of interest" description="Disordered" evidence="1">
    <location>
        <begin position="787"/>
        <end position="807"/>
    </location>
</feature>
<organism evidence="3 4">
    <name type="scientific">Zhihengliuella halotolerans</name>
    <dbReference type="NCBI Taxonomy" id="370736"/>
    <lineage>
        <taxon>Bacteria</taxon>
        <taxon>Bacillati</taxon>
        <taxon>Actinomycetota</taxon>
        <taxon>Actinomycetes</taxon>
        <taxon>Micrococcales</taxon>
        <taxon>Micrococcaceae</taxon>
        <taxon>Zhihengliuella</taxon>
    </lineage>
</organism>
<evidence type="ECO:0000256" key="2">
    <source>
        <dbReference type="SAM" id="Phobius"/>
    </source>
</evidence>
<feature type="transmembrane region" description="Helical" evidence="2">
    <location>
        <begin position="487"/>
        <end position="508"/>
    </location>
</feature>
<feature type="compositionally biased region" description="Acidic residues" evidence="1">
    <location>
        <begin position="1071"/>
        <end position="1082"/>
    </location>
</feature>
<feature type="transmembrane region" description="Helical" evidence="2">
    <location>
        <begin position="579"/>
        <end position="598"/>
    </location>
</feature>